<keyword evidence="8" id="KW-1133">Transmembrane helix</keyword>
<evidence type="ECO:0000256" key="8">
    <source>
        <dbReference type="RuleBase" id="RU362042"/>
    </source>
</evidence>
<dbReference type="PROSITE" id="PS00501">
    <property type="entry name" value="SPASE_I_1"/>
    <property type="match status" value="1"/>
</dbReference>
<dbReference type="InterPro" id="IPR000223">
    <property type="entry name" value="Pept_S26A_signal_pept_1"/>
</dbReference>
<keyword evidence="8" id="KW-0472">Membrane</keyword>
<comment type="subcellular location">
    <subcellularLocation>
        <location evidence="2">Cell membrane</location>
        <topology evidence="2">Single-pass type II membrane protein</topology>
    </subcellularLocation>
    <subcellularLocation>
        <location evidence="8">Membrane</location>
        <topology evidence="8">Single-pass type II membrane protein</topology>
    </subcellularLocation>
</comment>
<evidence type="ECO:0000256" key="7">
    <source>
        <dbReference type="PIRSR" id="PIRSR600223-1"/>
    </source>
</evidence>
<dbReference type="PRINTS" id="PR00727">
    <property type="entry name" value="LEADERPTASE"/>
</dbReference>
<feature type="transmembrane region" description="Helical" evidence="8">
    <location>
        <begin position="21"/>
        <end position="43"/>
    </location>
</feature>
<dbReference type="GO" id="GO:0006465">
    <property type="term" value="P:signal peptide processing"/>
    <property type="evidence" value="ECO:0007669"/>
    <property type="project" value="InterPro"/>
</dbReference>
<protein>
    <recommendedName>
        <fullName evidence="4 8">Signal peptidase I</fullName>
        <ecNumber evidence="4 8">3.4.21.89</ecNumber>
    </recommendedName>
</protein>
<gene>
    <name evidence="10" type="ORF">SAMN02910377_00097</name>
</gene>
<organism evidence="10 11">
    <name type="scientific">Pseudobutyrivibrio ruminis</name>
    <dbReference type="NCBI Taxonomy" id="46206"/>
    <lineage>
        <taxon>Bacteria</taxon>
        <taxon>Bacillati</taxon>
        <taxon>Bacillota</taxon>
        <taxon>Clostridia</taxon>
        <taxon>Lachnospirales</taxon>
        <taxon>Lachnospiraceae</taxon>
        <taxon>Pseudobutyrivibrio</taxon>
    </lineage>
</organism>
<feature type="active site" evidence="7">
    <location>
        <position position="271"/>
    </location>
</feature>
<proteinExistence type="inferred from homology"/>
<feature type="transmembrane region" description="Helical" evidence="8">
    <location>
        <begin position="178"/>
        <end position="197"/>
    </location>
</feature>
<evidence type="ECO:0000313" key="10">
    <source>
        <dbReference type="EMBL" id="SEK17703.1"/>
    </source>
</evidence>
<accession>A0A1H7EUX3</accession>
<evidence type="ECO:0000256" key="4">
    <source>
        <dbReference type="ARBA" id="ARBA00013208"/>
    </source>
</evidence>
<evidence type="ECO:0000256" key="3">
    <source>
        <dbReference type="ARBA" id="ARBA00009370"/>
    </source>
</evidence>
<dbReference type="NCBIfam" id="TIGR02227">
    <property type="entry name" value="sigpep_I_bact"/>
    <property type="match status" value="1"/>
</dbReference>
<dbReference type="AlphaFoldDB" id="A0A1H7EUX3"/>
<dbReference type="RefSeq" id="WP_083380563.1">
    <property type="nucleotide sequence ID" value="NZ_FNZX01000003.1"/>
</dbReference>
<dbReference type="EMBL" id="FNZX01000003">
    <property type="protein sequence ID" value="SEK17703.1"/>
    <property type="molecule type" value="Genomic_DNA"/>
</dbReference>
<keyword evidence="6 8" id="KW-0378">Hydrolase</keyword>
<dbReference type="InterPro" id="IPR019758">
    <property type="entry name" value="Pept_S26A_signal_pept_1_CS"/>
</dbReference>
<sequence>MAEYHIIYINKHSKNKHRTPIEIGLGIIGLFIIVFLDLVYSYIRGKYSILIPIGVITPITLLILYLLLDNKITLINKKNNRILLYNNALLLQNLLKSGARISIHSKNIVEVQNKHKKIALPDGLIDINKKVIDFRLLETYLSFALAIIVLLAKTKVVYASEALGEVSYNYDYSNTALVIKLIAIIEFVGFIAIYRICKNFRKKNSVIGVDDGRKEENIEINDTYSLKSNDNKKLFWLLCNKVKIISWTLYIVAVVFIFSFVIDINYVASGSMEPTLMTGDIQVSFKLGCMFKTPNRGDIVSFYSKELNEIMGKRVIGVAGDKIEFNDGSVYINGIAIDESAYLDNGVKTYCMDSFEVPNGCVFVLGDNREKSNDSRFFENPYIKISDIRDRHIFCIPLSKL</sequence>
<evidence type="ECO:0000256" key="6">
    <source>
        <dbReference type="ARBA" id="ARBA00022801"/>
    </source>
</evidence>
<dbReference type="Gene3D" id="2.10.109.10">
    <property type="entry name" value="Umud Fragment, subunit A"/>
    <property type="match status" value="1"/>
</dbReference>
<evidence type="ECO:0000256" key="5">
    <source>
        <dbReference type="ARBA" id="ARBA00022670"/>
    </source>
</evidence>
<evidence type="ECO:0000256" key="2">
    <source>
        <dbReference type="ARBA" id="ARBA00004401"/>
    </source>
</evidence>
<keyword evidence="11" id="KW-1185">Reference proteome</keyword>
<dbReference type="Pfam" id="PF10502">
    <property type="entry name" value="Peptidase_S26"/>
    <property type="match status" value="1"/>
</dbReference>
<dbReference type="InterPro" id="IPR019533">
    <property type="entry name" value="Peptidase_S26"/>
</dbReference>
<reference evidence="11" key="1">
    <citation type="submission" date="2016-10" db="EMBL/GenBank/DDBJ databases">
        <authorList>
            <person name="Varghese N."/>
        </authorList>
    </citation>
    <scope>NUCLEOTIDE SEQUENCE [LARGE SCALE GENOMIC DNA]</scope>
    <source>
        <strain evidence="11">ACV-9</strain>
    </source>
</reference>
<dbReference type="SUPFAM" id="SSF51306">
    <property type="entry name" value="LexA/Signal peptidase"/>
    <property type="match status" value="1"/>
</dbReference>
<dbReference type="GO" id="GO:0005886">
    <property type="term" value="C:plasma membrane"/>
    <property type="evidence" value="ECO:0007669"/>
    <property type="project" value="UniProtKB-SubCell"/>
</dbReference>
<comment type="catalytic activity">
    <reaction evidence="1 8">
        <text>Cleavage of hydrophobic, N-terminal signal or leader sequences from secreted and periplasmic proteins.</text>
        <dbReference type="EC" id="3.4.21.89"/>
    </reaction>
</comment>
<dbReference type="EC" id="3.4.21.89" evidence="4 8"/>
<feature type="domain" description="Peptidase S26" evidence="9">
    <location>
        <begin position="246"/>
        <end position="392"/>
    </location>
</feature>
<dbReference type="GO" id="GO:0004252">
    <property type="term" value="F:serine-type endopeptidase activity"/>
    <property type="evidence" value="ECO:0007669"/>
    <property type="project" value="InterPro"/>
</dbReference>
<dbReference type="PANTHER" id="PTHR43390:SF1">
    <property type="entry name" value="CHLOROPLAST PROCESSING PEPTIDASE"/>
    <property type="match status" value="1"/>
</dbReference>
<keyword evidence="5 8" id="KW-0645">Protease</keyword>
<feature type="active site" evidence="7">
    <location>
        <position position="313"/>
    </location>
</feature>
<dbReference type="GO" id="GO:0009003">
    <property type="term" value="F:signal peptidase activity"/>
    <property type="evidence" value="ECO:0007669"/>
    <property type="project" value="UniProtKB-EC"/>
</dbReference>
<feature type="transmembrane region" description="Helical" evidence="8">
    <location>
        <begin position="139"/>
        <end position="158"/>
    </location>
</feature>
<dbReference type="InterPro" id="IPR019756">
    <property type="entry name" value="Pept_S26A_signal_pept_1_Ser-AS"/>
</dbReference>
<evidence type="ECO:0000259" key="9">
    <source>
        <dbReference type="Pfam" id="PF10502"/>
    </source>
</evidence>
<comment type="caution">
    <text evidence="8">Lacks conserved residue(s) required for the propagation of feature annotation.</text>
</comment>
<evidence type="ECO:0000313" key="11">
    <source>
        <dbReference type="Proteomes" id="UP000182321"/>
    </source>
</evidence>
<dbReference type="CDD" id="cd06530">
    <property type="entry name" value="S26_SPase_I"/>
    <property type="match status" value="1"/>
</dbReference>
<keyword evidence="8" id="KW-0812">Transmembrane</keyword>
<dbReference type="Proteomes" id="UP000182321">
    <property type="component" value="Unassembled WGS sequence"/>
</dbReference>
<evidence type="ECO:0000256" key="1">
    <source>
        <dbReference type="ARBA" id="ARBA00000677"/>
    </source>
</evidence>
<name>A0A1H7EUX3_9FIRM</name>
<dbReference type="PROSITE" id="PS00761">
    <property type="entry name" value="SPASE_I_3"/>
    <property type="match status" value="1"/>
</dbReference>
<dbReference type="PANTHER" id="PTHR43390">
    <property type="entry name" value="SIGNAL PEPTIDASE I"/>
    <property type="match status" value="1"/>
</dbReference>
<feature type="transmembrane region" description="Helical" evidence="8">
    <location>
        <begin position="49"/>
        <end position="68"/>
    </location>
</feature>
<feature type="transmembrane region" description="Helical" evidence="8">
    <location>
        <begin position="247"/>
        <end position="268"/>
    </location>
</feature>
<comment type="similarity">
    <text evidence="3 8">Belongs to the peptidase S26 family.</text>
</comment>
<dbReference type="InterPro" id="IPR036286">
    <property type="entry name" value="LexA/Signal_pep-like_sf"/>
</dbReference>